<evidence type="ECO:0000313" key="3">
    <source>
        <dbReference type="EMBL" id="XCM38716.1"/>
    </source>
</evidence>
<keyword evidence="3" id="KW-0489">Methyltransferase</keyword>
<dbReference type="GO" id="GO:0016757">
    <property type="term" value="F:glycosyltransferase activity"/>
    <property type="evidence" value="ECO:0007669"/>
    <property type="project" value="InterPro"/>
</dbReference>
<reference evidence="3" key="1">
    <citation type="submission" date="2024-07" db="EMBL/GenBank/DDBJ databases">
        <authorList>
            <person name="Kim Y.J."/>
            <person name="Jeong J.Y."/>
        </authorList>
    </citation>
    <scope>NUCLEOTIDE SEQUENCE</scope>
    <source>
        <strain evidence="3">GIHE-MW2</strain>
    </source>
</reference>
<dbReference type="RefSeq" id="WP_354635906.1">
    <property type="nucleotide sequence ID" value="NZ_CP159837.1"/>
</dbReference>
<evidence type="ECO:0000259" key="1">
    <source>
        <dbReference type="Pfam" id="PF00534"/>
    </source>
</evidence>
<feature type="domain" description="Methyltransferase FkbM" evidence="2">
    <location>
        <begin position="1042"/>
        <end position="1205"/>
    </location>
</feature>
<gene>
    <name evidence="3" type="ORF">ABWT76_001581</name>
</gene>
<dbReference type="Pfam" id="PF05050">
    <property type="entry name" value="Methyltransf_21"/>
    <property type="match status" value="1"/>
</dbReference>
<keyword evidence="3" id="KW-0808">Transferase</keyword>
<dbReference type="PANTHER" id="PTHR34203">
    <property type="entry name" value="METHYLTRANSFERASE, FKBM FAMILY PROTEIN"/>
    <property type="match status" value="1"/>
</dbReference>
<dbReference type="SUPFAM" id="SSF53335">
    <property type="entry name" value="S-adenosyl-L-methionine-dependent methyltransferases"/>
    <property type="match status" value="1"/>
</dbReference>
<dbReference type="Gene3D" id="1.25.40.10">
    <property type="entry name" value="Tetratricopeptide repeat domain"/>
    <property type="match status" value="1"/>
</dbReference>
<dbReference type="Pfam" id="PF00534">
    <property type="entry name" value="Glycos_transf_1"/>
    <property type="match status" value="1"/>
</dbReference>
<sequence>MNNTKIIHIIHCLGNGGAARSMIATAKYSSEQESFEHIVMSLDPAKPDAMAMVKSAGITVINSPDFPTLIQAIENADIVQFHFWNNPQIYEFLRLELPPMRLILWFHIAGDNPPQVITQELVGFADCAIACNPYSSELPVFQSLPTEIRLSKTGMVYDGADFARLTDIKPQPHETFNVGYIGSVNFAKMHPNYVPMSSKINVPNIRFIVCGGDKQSYFKQQAGLMGTADRFEFRGFVENIKSVLEILDVYGYPLCEDTYAAAELNLQEAMYAGIPPVVFPYGGIKSLVMDNYTGLVVNSELEYQQAVEYLYHHPEERARIGKNAQDYARQIFGAENAANKINQIYENLLKQPKRDREWGTLYGYPQIDQPVTLKDVTGESENLSGAELFIQALGETAPEFQISLKSDNVEELLAADQKIAQASMLLATGEGGISQYREYYEKDGYLRLWWALYLQEQGSYGKALSELIAAINLGCNHWRFVWYLAQAAVKINQISLAKKAITDVLQAVPDFAEAKTLLEYIESISEPESLTADQQQELAHQLRLRNINLIIFPDWTASEDALLEELATAIGGIASHPDKNNMTLLVDSTNISDEDADMAVSSIVMNLMLEQELDLESGPDICVIGQLSKIQWQALFPQIHGRIVLEYENKEAIASAKAEDISVLSIENFCAGRAVESPTGIWELQISYGSDGNEFTPLPVIPMENPDLSADYWRYIEQACPNLDRSLFPHIVSSLKNTSWEQPNSALDFNNVAVLSLIEAENCQDSSMKEIYLEMAFEALNQGVEQYNHPLCAAHLALLLIVTGDIETAIPLVFSTWDDTVQAAYVNLAEISPGIVYLPRFSKTAIDPDLILEIMGYQEGYTQCLLLLREAIKQLQIQSLGRRDAVITYTKKRLQVIEIAVELLNQYIWNYLISGFQLLPKNISLGLLNLKLANYAPISSFQIIQAIYLMALDIKQKDLAQFWLDFARNDVWYNPHSLEWRWTDLAVDSSTTYIPFESEWLLGVEPTCHSMVTSILLSEGDWFEKEMEFWRNHIQPGMTAIDVGANVGVYSFSAARCVGSTGLVLAIEPFPGCVECLEETCEINQISWVKICAGAASDRNGKVRLSLSNSSELNAIITDDTSENINPESYLEVPCFTLDSLMEKENLKRVDFIKIDAEGHELSVLMGSQRILSQFSPVILYENIAGSQGSNLPVADYLRSHGYQLFRYQPYVGQLIPISDPADNLSSNLNIIAIPAQKSQF</sequence>
<dbReference type="InterPro" id="IPR006342">
    <property type="entry name" value="FkbM_mtfrase"/>
</dbReference>
<dbReference type="PANTHER" id="PTHR34203:SF15">
    <property type="entry name" value="SLL1173 PROTEIN"/>
    <property type="match status" value="1"/>
</dbReference>
<accession>A0AAU8JHI9</accession>
<dbReference type="Gene3D" id="3.40.50.2000">
    <property type="entry name" value="Glycogen Phosphorylase B"/>
    <property type="match status" value="2"/>
</dbReference>
<dbReference type="GO" id="GO:0032259">
    <property type="term" value="P:methylation"/>
    <property type="evidence" value="ECO:0007669"/>
    <property type="project" value="UniProtKB-KW"/>
</dbReference>
<dbReference type="EMBL" id="CP159837">
    <property type="protein sequence ID" value="XCM38716.1"/>
    <property type="molecule type" value="Genomic_DNA"/>
</dbReference>
<dbReference type="CDD" id="cd03801">
    <property type="entry name" value="GT4_PimA-like"/>
    <property type="match status" value="1"/>
</dbReference>
<dbReference type="InterPro" id="IPR011990">
    <property type="entry name" value="TPR-like_helical_dom_sf"/>
</dbReference>
<dbReference type="SUPFAM" id="SSF48452">
    <property type="entry name" value="TPR-like"/>
    <property type="match status" value="1"/>
</dbReference>
<dbReference type="InterPro" id="IPR052514">
    <property type="entry name" value="SAM-dependent_MTase"/>
</dbReference>
<dbReference type="Gene3D" id="3.40.50.150">
    <property type="entry name" value="Vaccinia Virus protein VP39"/>
    <property type="match status" value="1"/>
</dbReference>
<name>A0AAU8JHI9_9CYAN</name>
<feature type="domain" description="Glycosyl transferase family 1" evidence="1">
    <location>
        <begin position="177"/>
        <end position="325"/>
    </location>
</feature>
<dbReference type="GO" id="GO:0008168">
    <property type="term" value="F:methyltransferase activity"/>
    <property type="evidence" value="ECO:0007669"/>
    <property type="project" value="UniProtKB-KW"/>
</dbReference>
<dbReference type="NCBIfam" id="TIGR01444">
    <property type="entry name" value="fkbM_fam"/>
    <property type="match status" value="1"/>
</dbReference>
<dbReference type="InterPro" id="IPR001296">
    <property type="entry name" value="Glyco_trans_1"/>
</dbReference>
<proteinExistence type="predicted"/>
<dbReference type="AlphaFoldDB" id="A0AAU8JHI9"/>
<dbReference type="SUPFAM" id="SSF53756">
    <property type="entry name" value="UDP-Glycosyltransferase/glycogen phosphorylase"/>
    <property type="match status" value="1"/>
</dbReference>
<organism evidence="3">
    <name type="scientific">Planktothricoides raciborskii GIHE-MW2</name>
    <dbReference type="NCBI Taxonomy" id="2792601"/>
    <lineage>
        <taxon>Bacteria</taxon>
        <taxon>Bacillati</taxon>
        <taxon>Cyanobacteriota</taxon>
        <taxon>Cyanophyceae</taxon>
        <taxon>Oscillatoriophycideae</taxon>
        <taxon>Oscillatoriales</taxon>
        <taxon>Oscillatoriaceae</taxon>
        <taxon>Planktothricoides</taxon>
    </lineage>
</organism>
<protein>
    <submittedName>
        <fullName evidence="3">FkbM family methyltransferase</fullName>
    </submittedName>
</protein>
<dbReference type="InterPro" id="IPR029063">
    <property type="entry name" value="SAM-dependent_MTases_sf"/>
</dbReference>
<evidence type="ECO:0000259" key="2">
    <source>
        <dbReference type="Pfam" id="PF05050"/>
    </source>
</evidence>